<sequence>MYTSMKAILSEAQRENYAVAAVNCLNLETVRGVVRAAEEERAPIIIQITPRSVERHPGMAYFSSLVRFIAEKASIPVALNYDHGELLEGIIAAINCGFSNIMIDGSALHFEENVRRTQIVAALAHQQGISVEAELGHVGEASNGDNYEQGLLTDVSQAKRFVEATQVDALAIAIGTAHGHYPKDTAPKLDFVRLAEIKEQVTVPLVLHGGSGLDDASLKKAVAYGINKINIYSDLSKTSTDALRDYLLQYSEADMLDTFSHMEQAVVQFAQQAIQLSGSSNRYPFF</sequence>
<dbReference type="Proteomes" id="UP000664357">
    <property type="component" value="Unassembled WGS sequence"/>
</dbReference>
<dbReference type="SUPFAM" id="SSF51569">
    <property type="entry name" value="Aldolase"/>
    <property type="match status" value="1"/>
</dbReference>
<keyword evidence="3" id="KW-1185">Reference proteome</keyword>
<dbReference type="InterPro" id="IPR000771">
    <property type="entry name" value="FBA_II"/>
</dbReference>
<dbReference type="RefSeq" id="WP_207701591.1">
    <property type="nucleotide sequence ID" value="NZ_JAFREL020000001.1"/>
</dbReference>
<dbReference type="PANTHER" id="PTHR30304:SF0">
    <property type="entry name" value="D-TAGATOSE-1,6-BISPHOSPHATE ALDOLASE SUBUNIT GATY-RELATED"/>
    <property type="match status" value="1"/>
</dbReference>
<gene>
    <name evidence="2" type="ORF">JZO67_000580</name>
</gene>
<evidence type="ECO:0000256" key="1">
    <source>
        <dbReference type="ARBA" id="ARBA00001947"/>
    </source>
</evidence>
<comment type="caution">
    <text evidence="2">The sequence shown here is derived from an EMBL/GenBank/DDBJ whole genome shotgun (WGS) entry which is preliminary data.</text>
</comment>
<dbReference type="PANTHER" id="PTHR30304">
    <property type="entry name" value="D-TAGATOSE-1,6-BISPHOSPHATE ALDOLASE"/>
    <property type="match status" value="1"/>
</dbReference>
<reference evidence="2 3" key="1">
    <citation type="submission" date="2024-02" db="EMBL/GenBank/DDBJ databases">
        <title>The Genome Sequence of Enterococcus sp. DIV0159.</title>
        <authorList>
            <person name="Earl A."/>
            <person name="Manson A."/>
            <person name="Gilmore M."/>
            <person name="Sanders J."/>
            <person name="Shea T."/>
            <person name="Howe W."/>
            <person name="Livny J."/>
            <person name="Cuomo C."/>
            <person name="Neafsey D."/>
            <person name="Birren B."/>
        </authorList>
    </citation>
    <scope>NUCLEOTIDE SEQUENCE [LARGE SCALE GENOMIC DNA]</scope>
    <source>
        <strain evidence="2 3">665A</strain>
    </source>
</reference>
<dbReference type="InterPro" id="IPR050246">
    <property type="entry name" value="Class_II_FBP_aldolase"/>
</dbReference>
<proteinExistence type="predicted"/>
<evidence type="ECO:0000313" key="3">
    <source>
        <dbReference type="Proteomes" id="UP000664357"/>
    </source>
</evidence>
<dbReference type="PIRSF" id="PIRSF001359">
    <property type="entry name" value="F_bP_aldolase_II"/>
    <property type="match status" value="1"/>
</dbReference>
<evidence type="ECO:0000313" key="2">
    <source>
        <dbReference type="EMBL" id="MEO1768641.1"/>
    </source>
</evidence>
<dbReference type="InterPro" id="IPR013785">
    <property type="entry name" value="Aldolase_TIM"/>
</dbReference>
<comment type="cofactor">
    <cofactor evidence="1">
        <name>Zn(2+)</name>
        <dbReference type="ChEBI" id="CHEBI:29105"/>
    </cofactor>
</comment>
<accession>A0ABV0EJ80</accession>
<dbReference type="EMBL" id="JAFREL020000001">
    <property type="protein sequence ID" value="MEO1768641.1"/>
    <property type="molecule type" value="Genomic_DNA"/>
</dbReference>
<organism evidence="2 3">
    <name type="scientific">Candidatus Enterococcus ferrettii</name>
    <dbReference type="NCBI Taxonomy" id="2815324"/>
    <lineage>
        <taxon>Bacteria</taxon>
        <taxon>Bacillati</taxon>
        <taxon>Bacillota</taxon>
        <taxon>Bacilli</taxon>
        <taxon>Lactobacillales</taxon>
        <taxon>Enterococcaceae</taxon>
        <taxon>Enterococcus</taxon>
    </lineage>
</organism>
<protein>
    <submittedName>
        <fullName evidence="2">Fructose-bisphosphate aldolase, class II</fullName>
    </submittedName>
</protein>
<dbReference type="NCBIfam" id="TIGR00167">
    <property type="entry name" value="cbbA"/>
    <property type="match status" value="1"/>
</dbReference>
<dbReference type="Gene3D" id="3.20.20.70">
    <property type="entry name" value="Aldolase class I"/>
    <property type="match status" value="1"/>
</dbReference>
<dbReference type="CDD" id="cd00947">
    <property type="entry name" value="TBP_aldolase_IIB"/>
    <property type="match status" value="1"/>
</dbReference>
<name>A0ABV0EJ80_9ENTE</name>
<dbReference type="Pfam" id="PF01116">
    <property type="entry name" value="F_bP_aldolase"/>
    <property type="match status" value="1"/>
</dbReference>